<dbReference type="Proteomes" id="UP000248758">
    <property type="component" value="Chromosome 1"/>
</dbReference>
<reference evidence="3 4" key="1">
    <citation type="submission" date="2018-06" db="EMBL/GenBank/DDBJ databases">
        <authorList>
            <consortium name="Pathogen Informatics"/>
            <person name="Doyle S."/>
        </authorList>
    </citation>
    <scope>NUCLEOTIDE SEQUENCE [LARGE SCALE GENOMIC DNA]</scope>
    <source>
        <strain evidence="3 4">NCTC11468</strain>
    </source>
</reference>
<evidence type="ECO:0000256" key="1">
    <source>
        <dbReference type="SAM" id="MobiDB-lite"/>
    </source>
</evidence>
<accession>A0A2X5R5Q7</accession>
<dbReference type="EMBL" id="LS483499">
    <property type="protein sequence ID" value="SQK73935.1"/>
    <property type="molecule type" value="Genomic_DNA"/>
</dbReference>
<feature type="region of interest" description="Disordered" evidence="1">
    <location>
        <begin position="141"/>
        <end position="182"/>
    </location>
</feature>
<evidence type="ECO:0000313" key="3">
    <source>
        <dbReference type="EMBL" id="SQK73935.1"/>
    </source>
</evidence>
<feature type="compositionally biased region" description="Polar residues" evidence="1">
    <location>
        <begin position="165"/>
        <end position="182"/>
    </location>
</feature>
<dbReference type="KEGG" id="tpty:NCTC11468_01142"/>
<sequence length="182" mass="19551">MKQIAIYLSAPLLLVSALACAAPQTQADHHPEGFGPHKHGMMPPRPMPLYAATETTTTPAETLKNLVAQVPQTAAGKYQVKVEVLPLPEKPMHPARQIIKLLPGISHFLLSPSCFLPTGLLFGGLLTPPFSDFPDGYLPRRTGMTPAPSMALTRRRANDDCTPPGDQSSDPCNVSTSVRLPP</sequence>
<name>A0A2X5R5Q7_9GAMM</name>
<dbReference type="RefSeq" id="WP_111678450.1">
    <property type="nucleotide sequence ID" value="NZ_LS483499.1"/>
</dbReference>
<dbReference type="AlphaFoldDB" id="A0A2X5R5Q7"/>
<evidence type="ECO:0000313" key="4">
    <source>
        <dbReference type="Proteomes" id="UP000248758"/>
    </source>
</evidence>
<keyword evidence="2" id="KW-0732">Signal</keyword>
<proteinExistence type="predicted"/>
<gene>
    <name evidence="3" type="ORF">NCTC11468_01142</name>
</gene>
<evidence type="ECO:0000256" key="2">
    <source>
        <dbReference type="SAM" id="SignalP"/>
    </source>
</evidence>
<feature type="chain" id="PRO_5015846039" description="Cation efflux system protein CusF" evidence="2">
    <location>
        <begin position="22"/>
        <end position="182"/>
    </location>
</feature>
<feature type="signal peptide" evidence="2">
    <location>
        <begin position="1"/>
        <end position="21"/>
    </location>
</feature>
<dbReference type="PROSITE" id="PS51257">
    <property type="entry name" value="PROKAR_LIPOPROTEIN"/>
    <property type="match status" value="1"/>
</dbReference>
<organism evidence="3 4">
    <name type="scientific">Tatumella ptyseos</name>
    <dbReference type="NCBI Taxonomy" id="82987"/>
    <lineage>
        <taxon>Bacteria</taxon>
        <taxon>Pseudomonadati</taxon>
        <taxon>Pseudomonadota</taxon>
        <taxon>Gammaproteobacteria</taxon>
        <taxon>Enterobacterales</taxon>
        <taxon>Erwiniaceae</taxon>
        <taxon>Tatumella</taxon>
    </lineage>
</organism>
<protein>
    <recommendedName>
        <fullName evidence="5">Cation efflux system protein CusF</fullName>
    </recommendedName>
</protein>
<evidence type="ECO:0008006" key="5">
    <source>
        <dbReference type="Google" id="ProtNLM"/>
    </source>
</evidence>